<dbReference type="InterPro" id="IPR052934">
    <property type="entry name" value="Methyl-DNA_Rec/Restrict_Enz"/>
</dbReference>
<dbReference type="EMBL" id="JAVALS010000003">
    <property type="protein sequence ID" value="MDP5226885.1"/>
    <property type="molecule type" value="Genomic_DNA"/>
</dbReference>
<sequence>MELALETIRVLRRFKNAVLEGPPGTGKSHVVAAVADAWEAETGRPLAGDGRGRYAITLHPNTTYEEFVEGLRYDDEKASFVRKDGFLRDVISRAIAAPESDFLVLIDELNRANVPKVFGDLLLTMESSKRGTPNGTEVVGGMQVTLPYSGQLFSMPSNLYLLGTMNTSDRSIAPLDSALRRRFGFVRVEPLIGDALRAQIVKTDGREAADRVERSIEQLTNLNEALRRCLGPNAMLGHSYLFGVAATEGSVADLNDPLAELRQAASKPTVTGAFWLEARKLDGGSHTQLGLPDSTPGGKRGIIDSFYPMASNGVPKMSRSTPDTHDNLEITFEGEKYLDNLIRPNPSGNNHKLYYQGQSASGEPFSAAISGFRLDNKVHVWLRHSDHTFELILIDNVGQAVKALKAISIGPDGWHEETRASQHGPARPYGVIDLAKLKETGEARRDVDEDAEWMVWRYAILPQLIDTAMQVGASNLLTKETRQAWLESAKASDTGDRWAAFDDFLASLSIAIVEEGHGLTRGLSVIDIPAGAISEYTSPEEPDDAEDDDDGDQ</sequence>
<feature type="region of interest" description="Disordered" evidence="1">
    <location>
        <begin position="534"/>
        <end position="553"/>
    </location>
</feature>
<accession>A0ABT9IMU6</accession>
<evidence type="ECO:0000256" key="1">
    <source>
        <dbReference type="SAM" id="MobiDB-lite"/>
    </source>
</evidence>
<dbReference type="InterPro" id="IPR011704">
    <property type="entry name" value="ATPase_dyneun-rel_AAA"/>
</dbReference>
<evidence type="ECO:0000313" key="4">
    <source>
        <dbReference type="Proteomes" id="UP001232725"/>
    </source>
</evidence>
<dbReference type="Proteomes" id="UP001232725">
    <property type="component" value="Unassembled WGS sequence"/>
</dbReference>
<dbReference type="InterPro" id="IPR003593">
    <property type="entry name" value="AAA+_ATPase"/>
</dbReference>
<dbReference type="RefSeq" id="WP_305996091.1">
    <property type="nucleotide sequence ID" value="NZ_JAVALS010000003.1"/>
</dbReference>
<dbReference type="SMART" id="SM00382">
    <property type="entry name" value="AAA"/>
    <property type="match status" value="1"/>
</dbReference>
<comment type="caution">
    <text evidence="3">The sequence shown here is derived from an EMBL/GenBank/DDBJ whole genome shotgun (WGS) entry which is preliminary data.</text>
</comment>
<evidence type="ECO:0000259" key="2">
    <source>
        <dbReference type="SMART" id="SM00382"/>
    </source>
</evidence>
<reference evidence="3 4" key="1">
    <citation type="submission" date="2023-08" db="EMBL/GenBank/DDBJ databases">
        <title>Arthrobacter horti sp. nov., isolated from forest soil.</title>
        <authorList>
            <person name="Park M."/>
        </authorList>
    </citation>
    <scope>NUCLEOTIDE SEQUENCE [LARGE SCALE GENOMIC DNA]</scope>
    <source>
        <strain evidence="3 4">YJM1</strain>
    </source>
</reference>
<feature type="compositionally biased region" description="Acidic residues" evidence="1">
    <location>
        <begin position="538"/>
        <end position="553"/>
    </location>
</feature>
<dbReference type="Gene3D" id="3.40.50.300">
    <property type="entry name" value="P-loop containing nucleotide triphosphate hydrolases"/>
    <property type="match status" value="1"/>
</dbReference>
<dbReference type="PANTHER" id="PTHR37291:SF1">
    <property type="entry name" value="TYPE IV METHYL-DIRECTED RESTRICTION ENZYME ECOKMCRB SUBUNIT"/>
    <property type="match status" value="1"/>
</dbReference>
<dbReference type="CDD" id="cd00009">
    <property type="entry name" value="AAA"/>
    <property type="match status" value="1"/>
</dbReference>
<organism evidence="3 4">
    <name type="scientific">Arthrobacter horti</name>
    <dbReference type="NCBI Taxonomy" id="3068273"/>
    <lineage>
        <taxon>Bacteria</taxon>
        <taxon>Bacillati</taxon>
        <taxon>Actinomycetota</taxon>
        <taxon>Actinomycetes</taxon>
        <taxon>Micrococcales</taxon>
        <taxon>Micrococcaceae</taxon>
        <taxon>Arthrobacter</taxon>
    </lineage>
</organism>
<dbReference type="InterPro" id="IPR027417">
    <property type="entry name" value="P-loop_NTPase"/>
</dbReference>
<proteinExistence type="predicted"/>
<dbReference type="PANTHER" id="PTHR37291">
    <property type="entry name" value="5-METHYLCYTOSINE-SPECIFIC RESTRICTION ENZYME B"/>
    <property type="match status" value="1"/>
</dbReference>
<dbReference type="SUPFAM" id="SSF52540">
    <property type="entry name" value="P-loop containing nucleoside triphosphate hydrolases"/>
    <property type="match status" value="1"/>
</dbReference>
<gene>
    <name evidence="3" type="ORF">Q9R02_06960</name>
</gene>
<name>A0ABT9IMU6_9MICC</name>
<dbReference type="Pfam" id="PF07728">
    <property type="entry name" value="AAA_5"/>
    <property type="match status" value="1"/>
</dbReference>
<evidence type="ECO:0000313" key="3">
    <source>
        <dbReference type="EMBL" id="MDP5226885.1"/>
    </source>
</evidence>
<feature type="domain" description="AAA+ ATPase" evidence="2">
    <location>
        <begin position="13"/>
        <end position="193"/>
    </location>
</feature>
<keyword evidence="4" id="KW-1185">Reference proteome</keyword>
<protein>
    <submittedName>
        <fullName evidence="3">AAA family ATPase</fullName>
    </submittedName>
</protein>